<dbReference type="InterPro" id="IPR042099">
    <property type="entry name" value="ANL_N_sf"/>
</dbReference>
<dbReference type="PROSITE" id="PS00455">
    <property type="entry name" value="AMP_BINDING"/>
    <property type="match status" value="1"/>
</dbReference>
<dbReference type="InterPro" id="IPR025110">
    <property type="entry name" value="AMP-bd_C"/>
</dbReference>
<feature type="domain" description="AMP-binding enzyme C-terminal" evidence="2">
    <location>
        <begin position="431"/>
        <end position="504"/>
    </location>
</feature>
<dbReference type="GO" id="GO:0043041">
    <property type="term" value="P:amino acid activation for nonribosomal peptide biosynthetic process"/>
    <property type="evidence" value="ECO:0007669"/>
    <property type="project" value="TreeGrafter"/>
</dbReference>
<dbReference type="PANTHER" id="PTHR45527:SF1">
    <property type="entry name" value="FATTY ACID SYNTHASE"/>
    <property type="match status" value="1"/>
</dbReference>
<dbReference type="SUPFAM" id="SSF56801">
    <property type="entry name" value="Acetyl-CoA synthetase-like"/>
    <property type="match status" value="1"/>
</dbReference>
<dbReference type="GO" id="GO:0016874">
    <property type="term" value="F:ligase activity"/>
    <property type="evidence" value="ECO:0007669"/>
    <property type="project" value="UniProtKB-KW"/>
</dbReference>
<evidence type="ECO:0000259" key="1">
    <source>
        <dbReference type="Pfam" id="PF00501"/>
    </source>
</evidence>
<dbReference type="GO" id="GO:0044550">
    <property type="term" value="P:secondary metabolite biosynthetic process"/>
    <property type="evidence" value="ECO:0007669"/>
    <property type="project" value="TreeGrafter"/>
</dbReference>
<dbReference type="EMBL" id="FORG01000011">
    <property type="protein sequence ID" value="SFJ54793.1"/>
    <property type="molecule type" value="Genomic_DNA"/>
</dbReference>
<sequence>MTTCHHLGQLLQAAATKYEDSEALSIKDDSWSYQQLHEFAALLARGFALSQGKYCALLGPRHIGTLAGVIAALCYGKTYLPLNEEDPAERFELLARSTGFDLLVTREQERGLLQTLLAQSEPPLVVILTDCQRIPDWCRDYPQHHFLGIDDLAVLPVAEPCSDNPHAYLMFTSGSTGTPKGVEVSHANVVRYVENTVALYEPNHNDRFSQLAPLSFDFSVHDLFVPWAVGASTHVFDGSQSMALGRLIDEKRLTFWASVPSTALWLKRLRQLTPGAFPYLRQSLFCGEPLLHGAAESWQEAAPYSRIDNIYGPTEATVAVCGYRWKRDPSQAAGAVVPIGYPYPGTLLKIGRSRQDGRVSDEGELWIGGEQVVQGYWLGLPVKTDNFVIENGEAWYRTGDWAMLDSGGCLHFLGRCDDQLKIQGQRIERLEIESMLRQVSGTEDVAVVGWPVIEGNSVERLVFFVGAHHKSNLELRKLCQETMPRIMWPGKLVLGAIPKNRNGKTDYKQLRVELEADSHTCCGAEQRVTGQR</sequence>
<gene>
    <name evidence="4" type="ORF">SAMN05421680_11110</name>
    <name evidence="3" type="ORF">Xmau_02989</name>
</gene>
<reference evidence="3 6" key="3">
    <citation type="journal article" date="2017" name="Nat. Microbiol.">
        <title>Natural product diversity associated with the nematode symbionts Photorhabdus and Xenorhabdus.</title>
        <authorList>
            <person name="Tobias N.J."/>
            <person name="Wolff H."/>
            <person name="Djahanschiri B."/>
            <person name="Grundmann F."/>
            <person name="Kronenwerth M."/>
            <person name="Shi Y.M."/>
            <person name="Simonyi S."/>
            <person name="Grun P."/>
            <person name="Shapiro-Ilan D."/>
            <person name="Pidot S.J."/>
            <person name="Stinear T.P."/>
            <person name="Ebersberger I."/>
            <person name="Bode H.B."/>
        </authorList>
    </citation>
    <scope>NUCLEOTIDE SEQUENCE [LARGE SCALE GENOMIC DNA]</scope>
    <source>
        <strain evidence="3 6">DSM 17908</strain>
    </source>
</reference>
<dbReference type="Proteomes" id="UP000224607">
    <property type="component" value="Unassembled WGS sequence"/>
</dbReference>
<proteinExistence type="predicted"/>
<dbReference type="InterPro" id="IPR045851">
    <property type="entry name" value="AMP-bd_C_sf"/>
</dbReference>
<evidence type="ECO:0000313" key="5">
    <source>
        <dbReference type="Proteomes" id="UP000198919"/>
    </source>
</evidence>
<dbReference type="STRING" id="351675.SAMN05421680_11110"/>
<dbReference type="Gene3D" id="3.30.300.30">
    <property type="match status" value="1"/>
</dbReference>
<name>A0A1I3S7I8_9GAMM</name>
<evidence type="ECO:0000313" key="4">
    <source>
        <dbReference type="EMBL" id="SFJ54793.1"/>
    </source>
</evidence>
<dbReference type="Pfam" id="PF13193">
    <property type="entry name" value="AMP-binding_C"/>
    <property type="match status" value="1"/>
</dbReference>
<dbReference type="Pfam" id="PF00501">
    <property type="entry name" value="AMP-binding"/>
    <property type="match status" value="1"/>
</dbReference>
<evidence type="ECO:0000259" key="2">
    <source>
        <dbReference type="Pfam" id="PF13193"/>
    </source>
</evidence>
<feature type="domain" description="AMP-dependent synthetase/ligase" evidence="1">
    <location>
        <begin position="12"/>
        <end position="377"/>
    </location>
</feature>
<dbReference type="GO" id="GO:0031177">
    <property type="term" value="F:phosphopantetheine binding"/>
    <property type="evidence" value="ECO:0007669"/>
    <property type="project" value="TreeGrafter"/>
</dbReference>
<dbReference type="InterPro" id="IPR000873">
    <property type="entry name" value="AMP-dep_synth/lig_dom"/>
</dbReference>
<reference evidence="5" key="2">
    <citation type="submission" date="2016-10" db="EMBL/GenBank/DDBJ databases">
        <authorList>
            <person name="Varghese N."/>
            <person name="Submissions S."/>
        </authorList>
    </citation>
    <scope>NUCLEOTIDE SEQUENCE [LARGE SCALE GENOMIC DNA]</scope>
    <source>
        <strain evidence="5">DSM 17908</strain>
    </source>
</reference>
<dbReference type="EMBL" id="NITY01000012">
    <property type="protein sequence ID" value="PHM39085.1"/>
    <property type="molecule type" value="Genomic_DNA"/>
</dbReference>
<accession>A0A1I3S7I8</accession>
<dbReference type="PANTHER" id="PTHR45527">
    <property type="entry name" value="NONRIBOSOMAL PEPTIDE SYNTHETASE"/>
    <property type="match status" value="1"/>
</dbReference>
<evidence type="ECO:0000313" key="6">
    <source>
        <dbReference type="Proteomes" id="UP000224607"/>
    </source>
</evidence>
<reference evidence="4" key="1">
    <citation type="submission" date="2016-10" db="EMBL/GenBank/DDBJ databases">
        <authorList>
            <person name="de Groot N.N."/>
        </authorList>
    </citation>
    <scope>NUCLEOTIDE SEQUENCE [LARGE SCALE GENOMIC DNA]</scope>
    <source>
        <strain evidence="4">DSM 17908</strain>
    </source>
</reference>
<organism evidence="4 5">
    <name type="scientific">Xenorhabdus mauleonii</name>
    <dbReference type="NCBI Taxonomy" id="351675"/>
    <lineage>
        <taxon>Bacteria</taxon>
        <taxon>Pseudomonadati</taxon>
        <taxon>Pseudomonadota</taxon>
        <taxon>Gammaproteobacteria</taxon>
        <taxon>Enterobacterales</taxon>
        <taxon>Morganellaceae</taxon>
        <taxon>Xenorhabdus</taxon>
    </lineage>
</organism>
<protein>
    <submittedName>
        <fullName evidence="4">Amino acid adenylation domain-containing protein</fullName>
    </submittedName>
    <submittedName>
        <fullName evidence="3">D-alanine--poly ligase subunit 1</fullName>
    </submittedName>
</protein>
<dbReference type="Proteomes" id="UP000198919">
    <property type="component" value="Unassembled WGS sequence"/>
</dbReference>
<dbReference type="Gene3D" id="3.40.50.12780">
    <property type="entry name" value="N-terminal domain of ligase-like"/>
    <property type="match status" value="1"/>
</dbReference>
<dbReference type="GO" id="GO:0005737">
    <property type="term" value="C:cytoplasm"/>
    <property type="evidence" value="ECO:0007669"/>
    <property type="project" value="TreeGrafter"/>
</dbReference>
<dbReference type="OrthoDB" id="9766486at2"/>
<dbReference type="InterPro" id="IPR020845">
    <property type="entry name" value="AMP-binding_CS"/>
</dbReference>
<keyword evidence="6" id="KW-1185">Reference proteome</keyword>
<evidence type="ECO:0000313" key="3">
    <source>
        <dbReference type="EMBL" id="PHM39085.1"/>
    </source>
</evidence>
<dbReference type="AlphaFoldDB" id="A0A1I3S7I8"/>
<keyword evidence="3" id="KW-0436">Ligase</keyword>
<dbReference type="RefSeq" id="WP_092511185.1">
    <property type="nucleotide sequence ID" value="NZ_CAWNQB010000004.1"/>
</dbReference>